<dbReference type="Pfam" id="PF07589">
    <property type="entry name" value="PEP-CTERM"/>
    <property type="match status" value="1"/>
</dbReference>
<proteinExistence type="predicted"/>
<evidence type="ECO:0000313" key="2">
    <source>
        <dbReference type="EMBL" id="QDT12888.1"/>
    </source>
</evidence>
<keyword evidence="3" id="KW-1185">Reference proteome</keyword>
<name>A0A517P0J6_9BACT</name>
<dbReference type="OrthoDB" id="6278496at2"/>
<evidence type="ECO:0000259" key="1">
    <source>
        <dbReference type="Pfam" id="PF07589"/>
    </source>
</evidence>
<dbReference type="Proteomes" id="UP000319817">
    <property type="component" value="Chromosome"/>
</dbReference>
<dbReference type="AlphaFoldDB" id="A0A517P0J6"/>
<sequence>MGGAELALDGGTAEAGIITGNFNKVNQANIFNIQKIATICITGLLLMAAGNVCSAAVITYTDRTAFEADATTAGILLTTEGFSADPGTPFTISNANGGAEFTLANGGYSVIGEDLSDSVSGGGTARVRLTGSPTGDLVAIGYDFRGSAFNSDGLFAGLMDVNGSTHGVSVPAHQDRFVGMIFDGGDTINTIASLEATGEWVAGAPFGAVGIGFDNLTIGTLSTTAVPEPSSLAILALGAGGLAMFRRKRKPAQAAEQTA</sequence>
<dbReference type="InterPro" id="IPR013424">
    <property type="entry name" value="Ice-binding_C"/>
</dbReference>
<protein>
    <submittedName>
        <fullName evidence="2">PEP-CTERM motif protein</fullName>
    </submittedName>
</protein>
<gene>
    <name evidence="2" type="ORF">K239x_49010</name>
</gene>
<organism evidence="2 3">
    <name type="scientific">Stieleria marina</name>
    <dbReference type="NCBI Taxonomy" id="1930275"/>
    <lineage>
        <taxon>Bacteria</taxon>
        <taxon>Pseudomonadati</taxon>
        <taxon>Planctomycetota</taxon>
        <taxon>Planctomycetia</taxon>
        <taxon>Pirellulales</taxon>
        <taxon>Pirellulaceae</taxon>
        <taxon>Stieleria</taxon>
    </lineage>
</organism>
<reference evidence="2 3" key="1">
    <citation type="submission" date="2019-02" db="EMBL/GenBank/DDBJ databases">
        <title>Deep-cultivation of Planctomycetes and their phenomic and genomic characterization uncovers novel biology.</title>
        <authorList>
            <person name="Wiegand S."/>
            <person name="Jogler M."/>
            <person name="Boedeker C."/>
            <person name="Pinto D."/>
            <person name="Vollmers J."/>
            <person name="Rivas-Marin E."/>
            <person name="Kohn T."/>
            <person name="Peeters S.H."/>
            <person name="Heuer A."/>
            <person name="Rast P."/>
            <person name="Oberbeckmann S."/>
            <person name="Bunk B."/>
            <person name="Jeske O."/>
            <person name="Meyerdierks A."/>
            <person name="Storesund J.E."/>
            <person name="Kallscheuer N."/>
            <person name="Luecker S."/>
            <person name="Lage O.M."/>
            <person name="Pohl T."/>
            <person name="Merkel B.J."/>
            <person name="Hornburger P."/>
            <person name="Mueller R.-W."/>
            <person name="Bruemmer F."/>
            <person name="Labrenz M."/>
            <person name="Spormann A.M."/>
            <person name="Op den Camp H."/>
            <person name="Overmann J."/>
            <person name="Amann R."/>
            <person name="Jetten M.S.M."/>
            <person name="Mascher T."/>
            <person name="Medema M.H."/>
            <person name="Devos D.P."/>
            <person name="Kaster A.-K."/>
            <person name="Ovreas L."/>
            <person name="Rohde M."/>
            <person name="Galperin M.Y."/>
            <person name="Jogler C."/>
        </authorList>
    </citation>
    <scope>NUCLEOTIDE SEQUENCE [LARGE SCALE GENOMIC DNA]</scope>
    <source>
        <strain evidence="2 3">K23_9</strain>
    </source>
</reference>
<accession>A0A517P0J6</accession>
<evidence type="ECO:0000313" key="3">
    <source>
        <dbReference type="Proteomes" id="UP000319817"/>
    </source>
</evidence>
<dbReference type="NCBIfam" id="TIGR02595">
    <property type="entry name" value="PEP_CTERM"/>
    <property type="match status" value="1"/>
</dbReference>
<feature type="domain" description="Ice-binding protein C-terminal" evidence="1">
    <location>
        <begin position="225"/>
        <end position="248"/>
    </location>
</feature>
<dbReference type="EMBL" id="CP036526">
    <property type="protein sequence ID" value="QDT12888.1"/>
    <property type="molecule type" value="Genomic_DNA"/>
</dbReference>